<protein>
    <submittedName>
        <fullName evidence="2">Uncharacterized protein</fullName>
    </submittedName>
</protein>
<organism evidence="2">
    <name type="scientific">marine sediment metagenome</name>
    <dbReference type="NCBI Taxonomy" id="412755"/>
    <lineage>
        <taxon>unclassified sequences</taxon>
        <taxon>metagenomes</taxon>
        <taxon>ecological metagenomes</taxon>
    </lineage>
</organism>
<dbReference type="EMBL" id="LAZR01053667">
    <property type="protein sequence ID" value="KKK80251.1"/>
    <property type="molecule type" value="Genomic_DNA"/>
</dbReference>
<dbReference type="AlphaFoldDB" id="A0A0F9B6V6"/>
<sequence length="139" mass="15653">VLADSPTPNAQGSPYYQVFGMYPGGSISPMDRFTKRTHEVRRKCTRIISGIGMFTFVSLALMALTLILASGCATGPTNPHSNSWHHDSKEDMYRLMGQATLDALHQYDEYYNPQPYQHQATPRPLDKGLELYLEDRNKG</sequence>
<proteinExistence type="predicted"/>
<accession>A0A0F9B6V6</accession>
<keyword evidence="1" id="KW-0812">Transmembrane</keyword>
<evidence type="ECO:0000313" key="2">
    <source>
        <dbReference type="EMBL" id="KKK80251.1"/>
    </source>
</evidence>
<name>A0A0F9B6V6_9ZZZZ</name>
<keyword evidence="1" id="KW-1133">Transmembrane helix</keyword>
<reference evidence="2" key="1">
    <citation type="journal article" date="2015" name="Nature">
        <title>Complex archaea that bridge the gap between prokaryotes and eukaryotes.</title>
        <authorList>
            <person name="Spang A."/>
            <person name="Saw J.H."/>
            <person name="Jorgensen S.L."/>
            <person name="Zaremba-Niedzwiedzka K."/>
            <person name="Martijn J."/>
            <person name="Lind A.E."/>
            <person name="van Eijk R."/>
            <person name="Schleper C."/>
            <person name="Guy L."/>
            <person name="Ettema T.J."/>
        </authorList>
    </citation>
    <scope>NUCLEOTIDE SEQUENCE</scope>
</reference>
<feature type="non-terminal residue" evidence="2">
    <location>
        <position position="1"/>
    </location>
</feature>
<keyword evidence="1" id="KW-0472">Membrane</keyword>
<evidence type="ECO:0000256" key="1">
    <source>
        <dbReference type="SAM" id="Phobius"/>
    </source>
</evidence>
<comment type="caution">
    <text evidence="2">The sequence shown here is derived from an EMBL/GenBank/DDBJ whole genome shotgun (WGS) entry which is preliminary data.</text>
</comment>
<gene>
    <name evidence="2" type="ORF">LCGC14_2825350</name>
</gene>
<feature type="transmembrane region" description="Helical" evidence="1">
    <location>
        <begin position="47"/>
        <end position="69"/>
    </location>
</feature>